<dbReference type="Gene3D" id="3.60.130.10">
    <property type="entry name" value="Clavaminate synthase-like"/>
    <property type="match status" value="1"/>
</dbReference>
<comment type="similarity">
    <text evidence="4">Belongs to the gamma-BBH/TMLD family.</text>
</comment>
<dbReference type="NCBIfam" id="TIGR02410">
    <property type="entry name" value="carnitine_TMLD"/>
    <property type="match status" value="1"/>
</dbReference>
<evidence type="ECO:0000256" key="3">
    <source>
        <dbReference type="ARBA" id="ARBA00005022"/>
    </source>
</evidence>
<keyword evidence="11" id="KW-0408">Iron</keyword>
<evidence type="ECO:0000256" key="12">
    <source>
        <dbReference type="ARBA" id="ARBA00030363"/>
    </source>
</evidence>
<dbReference type="InterPro" id="IPR003819">
    <property type="entry name" value="TauD/TfdA-like"/>
</dbReference>
<dbReference type="FunFam" id="3.60.130.10:FF:000001">
    <property type="entry name" value="Trimethyllysine dioxygenase, mitochondrial"/>
    <property type="match status" value="1"/>
</dbReference>
<dbReference type="Pfam" id="PF02668">
    <property type="entry name" value="TauD"/>
    <property type="match status" value="1"/>
</dbReference>
<keyword evidence="10" id="KW-0560">Oxidoreductase</keyword>
<sequence length="375" mass="43367">MKGSHVSSIDLQDDRLHLTYGSYKLELLYIWLRDHCRCNTCYNHKTNQKNVENYGLPWNLKPSNIDYNGMVLTLQWPNDQHITSYNMDWLIQNTFHDQHQDRVQQILWDKERLGAEPGLPLVPYKHYMSTDDGLKDHLTNLLKYGFSIVSEVPSNHEGTLEVSQRVCFIQETLFGPSWSFTSDLAYGDTAYTKIALGAHTDSTYFMSPSGIQVFHVLEHDGEGGQTLLVDGFHAAEKLRADNPDAFQYLTKTVVPHEYFDEGQRVRSLGTVLTLHPTTQRLINIRFNPYDRSPLSTLPSDDQLKFYKSYDLLVNNIKDPDSEFWIKLQPGMVLFVDNWRVLHGRAAFTGLRRVSGCYLPRDDWISRARTFNLLNL</sequence>
<feature type="domain" description="TauD/TfdA-like" evidence="17">
    <location>
        <begin position="114"/>
        <end position="357"/>
    </location>
</feature>
<name>A0AA88Y1M9_PINIB</name>
<dbReference type="Proteomes" id="UP001186944">
    <property type="component" value="Unassembled WGS sequence"/>
</dbReference>
<evidence type="ECO:0000256" key="11">
    <source>
        <dbReference type="ARBA" id="ARBA00023004"/>
    </source>
</evidence>
<evidence type="ECO:0000256" key="8">
    <source>
        <dbReference type="ARBA" id="ARBA00022873"/>
    </source>
</evidence>
<evidence type="ECO:0000256" key="7">
    <source>
        <dbReference type="ARBA" id="ARBA00022723"/>
    </source>
</evidence>
<evidence type="ECO:0000259" key="17">
    <source>
        <dbReference type="Pfam" id="PF02668"/>
    </source>
</evidence>
<evidence type="ECO:0000256" key="9">
    <source>
        <dbReference type="ARBA" id="ARBA00022964"/>
    </source>
</evidence>
<evidence type="ECO:0000256" key="14">
    <source>
        <dbReference type="ARBA" id="ARBA00032283"/>
    </source>
</evidence>
<dbReference type="EC" id="1.14.11.8" evidence="5"/>
<gene>
    <name evidence="19" type="ORF">FSP39_021529</name>
</gene>
<dbReference type="PANTHER" id="PTHR10696">
    <property type="entry name" value="GAMMA-BUTYROBETAINE HYDROXYLASE-RELATED"/>
    <property type="match status" value="1"/>
</dbReference>
<proteinExistence type="inferred from homology"/>
<evidence type="ECO:0000256" key="2">
    <source>
        <dbReference type="ARBA" id="ARBA00001961"/>
    </source>
</evidence>
<evidence type="ECO:0000259" key="18">
    <source>
        <dbReference type="Pfam" id="PF06155"/>
    </source>
</evidence>
<dbReference type="GO" id="GO:0045329">
    <property type="term" value="P:carnitine biosynthetic process"/>
    <property type="evidence" value="ECO:0007669"/>
    <property type="project" value="UniProtKB-KW"/>
</dbReference>
<comment type="pathway">
    <text evidence="3">Amine and polyamine biosynthesis; carnitine biosynthesis.</text>
</comment>
<dbReference type="GO" id="GO:0005739">
    <property type="term" value="C:mitochondrion"/>
    <property type="evidence" value="ECO:0007669"/>
    <property type="project" value="TreeGrafter"/>
</dbReference>
<keyword evidence="20" id="KW-1185">Reference proteome</keyword>
<evidence type="ECO:0000256" key="5">
    <source>
        <dbReference type="ARBA" id="ARBA00012267"/>
    </source>
</evidence>
<evidence type="ECO:0000256" key="6">
    <source>
        <dbReference type="ARBA" id="ARBA00016835"/>
    </source>
</evidence>
<dbReference type="InterPro" id="IPR038492">
    <property type="entry name" value="GBBH-like_N_sf"/>
</dbReference>
<dbReference type="CDD" id="cd00250">
    <property type="entry name" value="CAS_like"/>
    <property type="match status" value="1"/>
</dbReference>
<comment type="catalytic activity">
    <reaction evidence="16">
        <text>N(6),N(6),N(6)-trimethyl-L-lysine + 2-oxoglutarate + O2 = (3S)-3-hydroxy-N(6),N(6),N(6)-trimethyl-L-lysine + succinate + CO2</text>
        <dbReference type="Rhea" id="RHEA:14181"/>
        <dbReference type="ChEBI" id="CHEBI:15379"/>
        <dbReference type="ChEBI" id="CHEBI:16526"/>
        <dbReference type="ChEBI" id="CHEBI:16810"/>
        <dbReference type="ChEBI" id="CHEBI:30031"/>
        <dbReference type="ChEBI" id="CHEBI:58100"/>
        <dbReference type="ChEBI" id="CHEBI:141499"/>
        <dbReference type="EC" id="1.14.11.8"/>
    </reaction>
</comment>
<dbReference type="FunFam" id="3.30.2020.30:FF:000002">
    <property type="entry name" value="Putative gamma-butyrobetaine dioxygenase"/>
    <property type="match status" value="1"/>
</dbReference>
<comment type="caution">
    <text evidence="19">The sequence shown here is derived from an EMBL/GenBank/DDBJ whole genome shotgun (WGS) entry which is preliminary data.</text>
</comment>
<evidence type="ECO:0000256" key="13">
    <source>
        <dbReference type="ARBA" id="ARBA00031778"/>
    </source>
</evidence>
<dbReference type="AlphaFoldDB" id="A0AA88Y1M9"/>
<dbReference type="PANTHER" id="PTHR10696:SF51">
    <property type="entry name" value="TRIMETHYLLYSINE DIOXYGENASE, MITOCHONDRIAL"/>
    <property type="match status" value="1"/>
</dbReference>
<evidence type="ECO:0000256" key="1">
    <source>
        <dbReference type="ARBA" id="ARBA00001954"/>
    </source>
</evidence>
<comment type="function">
    <text evidence="15">Converts trimethyllysine (TML) into hydroxytrimethyllysine (HTML).</text>
</comment>
<dbReference type="Pfam" id="PF06155">
    <property type="entry name" value="GBBH-like_N"/>
    <property type="match status" value="1"/>
</dbReference>
<organism evidence="19 20">
    <name type="scientific">Pinctada imbricata</name>
    <name type="common">Atlantic pearl-oyster</name>
    <name type="synonym">Pinctada martensii</name>
    <dbReference type="NCBI Taxonomy" id="66713"/>
    <lineage>
        <taxon>Eukaryota</taxon>
        <taxon>Metazoa</taxon>
        <taxon>Spiralia</taxon>
        <taxon>Lophotrochozoa</taxon>
        <taxon>Mollusca</taxon>
        <taxon>Bivalvia</taxon>
        <taxon>Autobranchia</taxon>
        <taxon>Pteriomorphia</taxon>
        <taxon>Pterioida</taxon>
        <taxon>Pterioidea</taxon>
        <taxon>Pteriidae</taxon>
        <taxon>Pinctada</taxon>
    </lineage>
</organism>
<dbReference type="InterPro" id="IPR050411">
    <property type="entry name" value="AlphaKG_dependent_hydroxylases"/>
</dbReference>
<dbReference type="InterPro" id="IPR012776">
    <property type="entry name" value="Trimethyllysine_dOase"/>
</dbReference>
<evidence type="ECO:0000256" key="10">
    <source>
        <dbReference type="ARBA" id="ARBA00023002"/>
    </source>
</evidence>
<dbReference type="Gene3D" id="3.30.2020.30">
    <property type="match status" value="1"/>
</dbReference>
<comment type="cofactor">
    <cofactor evidence="2">
        <name>L-ascorbate</name>
        <dbReference type="ChEBI" id="CHEBI:38290"/>
    </cofactor>
</comment>
<comment type="cofactor">
    <cofactor evidence="1">
        <name>Fe(2+)</name>
        <dbReference type="ChEBI" id="CHEBI:29033"/>
    </cofactor>
</comment>
<dbReference type="InterPro" id="IPR042098">
    <property type="entry name" value="TauD-like_sf"/>
</dbReference>
<dbReference type="EMBL" id="VSWD01000008">
    <property type="protein sequence ID" value="KAK3095974.1"/>
    <property type="molecule type" value="Genomic_DNA"/>
</dbReference>
<dbReference type="InterPro" id="IPR010376">
    <property type="entry name" value="GBBH-like_N"/>
</dbReference>
<keyword evidence="7" id="KW-0479">Metal-binding</keyword>
<evidence type="ECO:0000313" key="20">
    <source>
        <dbReference type="Proteomes" id="UP001186944"/>
    </source>
</evidence>
<protein>
    <recommendedName>
        <fullName evidence="6">Trimethyllysine dioxygenase, mitochondrial</fullName>
        <ecNumber evidence="5">1.14.11.8</ecNumber>
    </recommendedName>
    <alternativeName>
        <fullName evidence="13">Epsilon-trimethyllysine 2-oxoglutarate dioxygenase</fullName>
    </alternativeName>
    <alternativeName>
        <fullName evidence="12">TML hydroxylase</fullName>
    </alternativeName>
    <alternativeName>
        <fullName evidence="14">TML-alpha-ketoglutarate dioxygenase</fullName>
    </alternativeName>
</protein>
<keyword evidence="9" id="KW-0223">Dioxygenase</keyword>
<evidence type="ECO:0000313" key="19">
    <source>
        <dbReference type="EMBL" id="KAK3095974.1"/>
    </source>
</evidence>
<evidence type="ECO:0000256" key="16">
    <source>
        <dbReference type="ARBA" id="ARBA00049334"/>
    </source>
</evidence>
<dbReference type="SUPFAM" id="SSF51197">
    <property type="entry name" value="Clavaminate synthase-like"/>
    <property type="match status" value="1"/>
</dbReference>
<dbReference type="GO" id="GO:0005506">
    <property type="term" value="F:iron ion binding"/>
    <property type="evidence" value="ECO:0007669"/>
    <property type="project" value="InterPro"/>
</dbReference>
<evidence type="ECO:0000256" key="4">
    <source>
        <dbReference type="ARBA" id="ARBA00008654"/>
    </source>
</evidence>
<dbReference type="GO" id="GO:0050353">
    <property type="term" value="F:trimethyllysine dioxygenase activity"/>
    <property type="evidence" value="ECO:0007669"/>
    <property type="project" value="UniProtKB-EC"/>
</dbReference>
<reference evidence="19" key="1">
    <citation type="submission" date="2019-08" db="EMBL/GenBank/DDBJ databases">
        <title>The improved chromosome-level genome for the pearl oyster Pinctada fucata martensii using PacBio sequencing and Hi-C.</title>
        <authorList>
            <person name="Zheng Z."/>
        </authorList>
    </citation>
    <scope>NUCLEOTIDE SEQUENCE</scope>
    <source>
        <strain evidence="19">ZZ-2019</strain>
        <tissue evidence="19">Adductor muscle</tissue>
    </source>
</reference>
<evidence type="ECO:0000256" key="15">
    <source>
        <dbReference type="ARBA" id="ARBA00046008"/>
    </source>
</evidence>
<feature type="domain" description="Gamma-butyrobetaine hydroxylase-like N-terminal" evidence="18">
    <location>
        <begin position="13"/>
        <end position="90"/>
    </location>
</feature>
<keyword evidence="8" id="KW-0124">Carnitine biosynthesis</keyword>
<accession>A0AA88Y1M9</accession>